<dbReference type="InterPro" id="IPR026960">
    <property type="entry name" value="RVT-Znf"/>
</dbReference>
<evidence type="ECO:0000259" key="1">
    <source>
        <dbReference type="Pfam" id="PF13966"/>
    </source>
</evidence>
<name>A0AAF0PZ36_SOLVR</name>
<evidence type="ECO:0000313" key="3">
    <source>
        <dbReference type="Proteomes" id="UP001234989"/>
    </source>
</evidence>
<protein>
    <recommendedName>
        <fullName evidence="1">Reverse transcriptase zinc-binding domain-containing protein</fullName>
    </recommendedName>
</protein>
<dbReference type="AlphaFoldDB" id="A0AAF0PZ36"/>
<proteinExistence type="predicted"/>
<dbReference type="EMBL" id="CP133612">
    <property type="protein sequence ID" value="WMV11171.1"/>
    <property type="molecule type" value="Genomic_DNA"/>
</dbReference>
<keyword evidence="3" id="KW-1185">Reference proteome</keyword>
<sequence length="193" mass="21701">MPLKVSCFTCTALREAVLTQDNLCKRKIALVNRCYLCHQSLEIVNHLLYTALLLLKSGIPSHLLLDLPQTIKEAYTSFIFWRVDKTIKKYGCTKVPVEGKTALGYYQAKEGNAGTKASERHAHVSMCEAGVARRVWHKCQGLLTWRILAIGMPGIWAVPSKYYSNPWWHSLNAGMCQSSTVAPDGFCWIVEDP</sequence>
<feature type="domain" description="Reverse transcriptase zinc-binding" evidence="1">
    <location>
        <begin position="1"/>
        <end position="51"/>
    </location>
</feature>
<dbReference type="Proteomes" id="UP001234989">
    <property type="component" value="Chromosome 1"/>
</dbReference>
<accession>A0AAF0PZ36</accession>
<reference evidence="2" key="1">
    <citation type="submission" date="2023-08" db="EMBL/GenBank/DDBJ databases">
        <title>A de novo genome assembly of Solanum verrucosum Schlechtendal, a Mexican diploid species geographically isolated from the other diploid A-genome species in potato relatives.</title>
        <authorList>
            <person name="Hosaka K."/>
        </authorList>
    </citation>
    <scope>NUCLEOTIDE SEQUENCE</scope>
    <source>
        <tissue evidence="2">Young leaves</tissue>
    </source>
</reference>
<gene>
    <name evidence="2" type="ORF">MTR67_004556</name>
</gene>
<dbReference type="Pfam" id="PF13966">
    <property type="entry name" value="zf-RVT"/>
    <property type="match status" value="1"/>
</dbReference>
<evidence type="ECO:0000313" key="2">
    <source>
        <dbReference type="EMBL" id="WMV11171.1"/>
    </source>
</evidence>
<organism evidence="2 3">
    <name type="scientific">Solanum verrucosum</name>
    <dbReference type="NCBI Taxonomy" id="315347"/>
    <lineage>
        <taxon>Eukaryota</taxon>
        <taxon>Viridiplantae</taxon>
        <taxon>Streptophyta</taxon>
        <taxon>Embryophyta</taxon>
        <taxon>Tracheophyta</taxon>
        <taxon>Spermatophyta</taxon>
        <taxon>Magnoliopsida</taxon>
        <taxon>eudicotyledons</taxon>
        <taxon>Gunneridae</taxon>
        <taxon>Pentapetalae</taxon>
        <taxon>asterids</taxon>
        <taxon>lamiids</taxon>
        <taxon>Solanales</taxon>
        <taxon>Solanaceae</taxon>
        <taxon>Solanoideae</taxon>
        <taxon>Solaneae</taxon>
        <taxon>Solanum</taxon>
    </lineage>
</organism>